<keyword evidence="3" id="KW-1185">Reference proteome</keyword>
<sequence>MISVPDSLVGFIRQRRSVSSDQERELRLTVTWRPNRGLTRPLSTPPALQTRAANSPFESSHSDVVKAGYWSWNSNKAEVEFSPKGRDVQDAQSSLTTKSPAQAVTSNRSPAMSFTQPSPSDRSQTPRFGVDLLRSPHLPMLRSDPDTPTSFVPEYRNGSRSLLPPSSPPPLRFGREFTGWLLPDGIDTSIPDDNFDMPDLTDTSNIDLDMSTTSSNASYIPPTPDRGIGLGLSLGFAHTQSPLRANVAYHDGEISETFLNEAICTFNAMSYRERSGAPFFDQNPGYAPVFPFEGRDIDFTPNVHEPSAKKSDMGNRCCSFSSTPLKSTSTPVASSPRSTSPVFRPRQQYGVSNNSGQKSSRLSDRKPDHDHPGDNSAMTTPPNRRSLSLKRRVGRDVTVATISSTLKSTSPSGATSTAIRQQKTSESRVVSKSTERNRPVANDSKKVVVKEVEQSPVANPLFKTDQAGKQRMLPRSRNSMRASNLRSENRMSWR</sequence>
<feature type="compositionally biased region" description="Polar residues" evidence="1">
    <location>
        <begin position="349"/>
        <end position="360"/>
    </location>
</feature>
<feature type="compositionally biased region" description="Polar residues" evidence="1">
    <location>
        <begin position="90"/>
        <end position="126"/>
    </location>
</feature>
<reference evidence="2" key="1">
    <citation type="submission" date="2022-08" db="EMBL/GenBank/DDBJ databases">
        <authorList>
            <consortium name="DOE Joint Genome Institute"/>
            <person name="Min B."/>
            <person name="Riley R."/>
            <person name="Sierra-Patev S."/>
            <person name="Naranjo-Ortiz M."/>
            <person name="Looney B."/>
            <person name="Konkel Z."/>
            <person name="Slot J.C."/>
            <person name="Sakamoto Y."/>
            <person name="Steenwyk J.L."/>
            <person name="Rokas A."/>
            <person name="Carro J."/>
            <person name="Camarero S."/>
            <person name="Ferreira P."/>
            <person name="Molpeceres G."/>
            <person name="Ruiz-Duenas F.J."/>
            <person name="Serrano A."/>
            <person name="Henrissat B."/>
            <person name="Drula E."/>
            <person name="Hughes K.W."/>
            <person name="Mata J.L."/>
            <person name="Ishikawa N.K."/>
            <person name="Vargas-Isla R."/>
            <person name="Ushijima S."/>
            <person name="Smith C.A."/>
            <person name="Ahrendt S."/>
            <person name="Andreopoulos W."/>
            <person name="He G."/>
            <person name="Labutti K."/>
            <person name="Lipzen A."/>
            <person name="Ng V."/>
            <person name="Sandor L."/>
            <person name="Barry K."/>
            <person name="Martinez A.T."/>
            <person name="Xiao Y."/>
            <person name="Gibbons J.G."/>
            <person name="Terashima K."/>
            <person name="Hibbett D.S."/>
            <person name="Grigoriev I.V."/>
        </authorList>
    </citation>
    <scope>NUCLEOTIDE SEQUENCE</scope>
    <source>
        <strain evidence="2">TFB9207</strain>
    </source>
</reference>
<organism evidence="2 3">
    <name type="scientific">Lentinula raphanica</name>
    <dbReference type="NCBI Taxonomy" id="153919"/>
    <lineage>
        <taxon>Eukaryota</taxon>
        <taxon>Fungi</taxon>
        <taxon>Dikarya</taxon>
        <taxon>Basidiomycota</taxon>
        <taxon>Agaricomycotina</taxon>
        <taxon>Agaricomycetes</taxon>
        <taxon>Agaricomycetidae</taxon>
        <taxon>Agaricales</taxon>
        <taxon>Marasmiineae</taxon>
        <taxon>Omphalotaceae</taxon>
        <taxon>Lentinula</taxon>
    </lineage>
</organism>
<feature type="compositionally biased region" description="Basic and acidic residues" evidence="1">
    <location>
        <begin position="361"/>
        <end position="373"/>
    </location>
</feature>
<feature type="compositionally biased region" description="Polar residues" evidence="1">
    <location>
        <begin position="476"/>
        <end position="486"/>
    </location>
</feature>
<accession>A0AA38PB56</accession>
<feature type="region of interest" description="Disordered" evidence="1">
    <location>
        <begin position="37"/>
        <end position="59"/>
    </location>
</feature>
<comment type="caution">
    <text evidence="2">The sequence shown here is derived from an EMBL/GenBank/DDBJ whole genome shotgun (WGS) entry which is preliminary data.</text>
</comment>
<dbReference type="Proteomes" id="UP001163846">
    <property type="component" value="Unassembled WGS sequence"/>
</dbReference>
<evidence type="ECO:0000256" key="1">
    <source>
        <dbReference type="SAM" id="MobiDB-lite"/>
    </source>
</evidence>
<dbReference type="AlphaFoldDB" id="A0AA38PB56"/>
<evidence type="ECO:0000313" key="3">
    <source>
        <dbReference type="Proteomes" id="UP001163846"/>
    </source>
</evidence>
<evidence type="ECO:0000313" key="2">
    <source>
        <dbReference type="EMBL" id="KAJ3839486.1"/>
    </source>
</evidence>
<feature type="region of interest" description="Disordered" evidence="1">
    <location>
        <begin position="81"/>
        <end position="129"/>
    </location>
</feature>
<gene>
    <name evidence="2" type="ORF">F5878DRAFT_660244</name>
</gene>
<feature type="region of interest" description="Disordered" evidence="1">
    <location>
        <begin position="301"/>
        <end position="494"/>
    </location>
</feature>
<protein>
    <submittedName>
        <fullName evidence="2">Uncharacterized protein</fullName>
    </submittedName>
</protein>
<feature type="compositionally biased region" description="Polar residues" evidence="1">
    <location>
        <begin position="318"/>
        <end position="341"/>
    </location>
</feature>
<feature type="compositionally biased region" description="Basic and acidic residues" evidence="1">
    <location>
        <begin position="433"/>
        <end position="453"/>
    </location>
</feature>
<feature type="compositionally biased region" description="Polar residues" evidence="1">
    <location>
        <begin position="400"/>
        <end position="432"/>
    </location>
</feature>
<feature type="compositionally biased region" description="Polar residues" evidence="1">
    <location>
        <begin position="376"/>
        <end position="386"/>
    </location>
</feature>
<proteinExistence type="predicted"/>
<dbReference type="EMBL" id="MU806125">
    <property type="protein sequence ID" value="KAJ3839486.1"/>
    <property type="molecule type" value="Genomic_DNA"/>
</dbReference>
<name>A0AA38PB56_9AGAR</name>